<feature type="region of interest" description="Disordered" evidence="1">
    <location>
        <begin position="49"/>
        <end position="72"/>
    </location>
</feature>
<name>A0ABV0JL29_9CYAN</name>
<proteinExistence type="predicted"/>
<evidence type="ECO:0000256" key="1">
    <source>
        <dbReference type="SAM" id="MobiDB-lite"/>
    </source>
</evidence>
<organism evidence="2 3">
    <name type="scientific">Funiculus sociatus GB2-A5</name>
    <dbReference type="NCBI Taxonomy" id="2933946"/>
    <lineage>
        <taxon>Bacteria</taxon>
        <taxon>Bacillati</taxon>
        <taxon>Cyanobacteriota</taxon>
        <taxon>Cyanophyceae</taxon>
        <taxon>Coleofasciculales</taxon>
        <taxon>Coleofasciculaceae</taxon>
        <taxon>Funiculus</taxon>
    </lineage>
</organism>
<dbReference type="PANTHER" id="PTHR35996:SF1">
    <property type="entry name" value="OS04G0528100 PROTEIN"/>
    <property type="match status" value="1"/>
</dbReference>
<dbReference type="EMBL" id="JAMPKK010000010">
    <property type="protein sequence ID" value="MEP0864143.1"/>
    <property type="molecule type" value="Genomic_DNA"/>
</dbReference>
<sequence length="72" mass="7724">MFLDELTPVFKEFTKHPAAFLGGFVSGILRLNLNDDPVKSWLDGEAGVTSYTSSSTNSDNGRSSGPQSISID</sequence>
<feature type="compositionally biased region" description="Low complexity" evidence="1">
    <location>
        <begin position="49"/>
        <end position="65"/>
    </location>
</feature>
<dbReference type="Proteomes" id="UP001442494">
    <property type="component" value="Unassembled WGS sequence"/>
</dbReference>
<protein>
    <submittedName>
        <fullName evidence="2">Uncharacterized protein</fullName>
    </submittedName>
</protein>
<comment type="caution">
    <text evidence="2">The sequence shown here is derived from an EMBL/GenBank/DDBJ whole genome shotgun (WGS) entry which is preliminary data.</text>
</comment>
<dbReference type="RefSeq" id="WP_190428220.1">
    <property type="nucleotide sequence ID" value="NZ_JAMPKK010000010.1"/>
</dbReference>
<reference evidence="2 3" key="1">
    <citation type="submission" date="2022-04" db="EMBL/GenBank/DDBJ databases">
        <title>Positive selection, recombination, and allopatry shape intraspecific diversity of widespread and dominant cyanobacteria.</title>
        <authorList>
            <person name="Wei J."/>
            <person name="Shu W."/>
            <person name="Hu C."/>
        </authorList>
    </citation>
    <scope>NUCLEOTIDE SEQUENCE [LARGE SCALE GENOMIC DNA]</scope>
    <source>
        <strain evidence="2 3">GB2-A5</strain>
    </source>
</reference>
<dbReference type="Pfam" id="PF26369">
    <property type="entry name" value="UPF0426"/>
    <property type="match status" value="1"/>
</dbReference>
<keyword evidence="3" id="KW-1185">Reference proteome</keyword>
<dbReference type="PANTHER" id="PTHR35996">
    <property type="entry name" value="OSJNBA0038O10.25 PROTEIN"/>
    <property type="match status" value="1"/>
</dbReference>
<dbReference type="InterPro" id="IPR040278">
    <property type="entry name" value="UPF0426"/>
</dbReference>
<gene>
    <name evidence="2" type="ORF">NDI37_06650</name>
</gene>
<accession>A0ABV0JL29</accession>
<evidence type="ECO:0000313" key="3">
    <source>
        <dbReference type="Proteomes" id="UP001442494"/>
    </source>
</evidence>
<evidence type="ECO:0000313" key="2">
    <source>
        <dbReference type="EMBL" id="MEP0864143.1"/>
    </source>
</evidence>